<keyword evidence="4 8" id="KW-0521">NADP</keyword>
<evidence type="ECO:0000256" key="1">
    <source>
        <dbReference type="ARBA" id="ARBA00004871"/>
    </source>
</evidence>
<reference evidence="12 13" key="1">
    <citation type="submission" date="2023-07" db="EMBL/GenBank/DDBJ databases">
        <title>Genomic Encyclopedia of Type Strains, Phase IV (KMG-IV): sequencing the most valuable type-strain genomes for metagenomic binning, comparative biology and taxonomic classification.</title>
        <authorList>
            <person name="Goeker M."/>
        </authorList>
    </citation>
    <scope>NUCLEOTIDE SEQUENCE [LARGE SCALE GENOMIC DNA]</scope>
    <source>
        <strain evidence="12 13">DSM 4006</strain>
    </source>
</reference>
<dbReference type="NCBIfam" id="TIGR00507">
    <property type="entry name" value="aroE"/>
    <property type="match status" value="1"/>
</dbReference>
<dbReference type="GO" id="GO:0004764">
    <property type="term" value="F:shikimate 3-dehydrogenase (NADP+) activity"/>
    <property type="evidence" value="ECO:0007669"/>
    <property type="project" value="UniProtKB-EC"/>
</dbReference>
<dbReference type="InterPro" id="IPR022893">
    <property type="entry name" value="Shikimate_DH_fam"/>
</dbReference>
<comment type="pathway">
    <text evidence="1 8">Metabolic intermediate biosynthesis; chorismate biosynthesis; chorismate from D-erythrose 4-phosphate and phosphoenolpyruvate: step 4/7.</text>
</comment>
<evidence type="ECO:0000256" key="8">
    <source>
        <dbReference type="HAMAP-Rule" id="MF_00222"/>
    </source>
</evidence>
<dbReference type="SUPFAM" id="SSF51735">
    <property type="entry name" value="NAD(P)-binding Rossmann-fold domains"/>
    <property type="match status" value="1"/>
</dbReference>
<proteinExistence type="inferred from homology"/>
<name>A0ABT9XK52_9BACL</name>
<dbReference type="PANTHER" id="PTHR21089:SF1">
    <property type="entry name" value="BIFUNCTIONAL 3-DEHYDROQUINATE DEHYDRATASE_SHIKIMATE DEHYDROGENASE, CHLOROPLASTIC"/>
    <property type="match status" value="1"/>
</dbReference>
<evidence type="ECO:0000313" key="12">
    <source>
        <dbReference type="EMBL" id="MDQ0190505.1"/>
    </source>
</evidence>
<feature type="binding site" evidence="8">
    <location>
        <position position="253"/>
    </location>
    <ligand>
        <name>shikimate</name>
        <dbReference type="ChEBI" id="CHEBI:36208"/>
    </ligand>
</feature>
<dbReference type="InterPro" id="IPR041121">
    <property type="entry name" value="SDH_C"/>
</dbReference>
<evidence type="ECO:0000256" key="6">
    <source>
        <dbReference type="ARBA" id="ARBA00023141"/>
    </source>
</evidence>
<feature type="binding site" evidence="8">
    <location>
        <begin position="129"/>
        <end position="133"/>
    </location>
    <ligand>
        <name>NADP(+)</name>
        <dbReference type="ChEBI" id="CHEBI:58349"/>
    </ligand>
</feature>
<feature type="active site" description="Proton acceptor" evidence="8">
    <location>
        <position position="68"/>
    </location>
</feature>
<evidence type="ECO:0000256" key="4">
    <source>
        <dbReference type="ARBA" id="ARBA00022857"/>
    </source>
</evidence>
<feature type="binding site" evidence="8">
    <location>
        <position position="246"/>
    </location>
    <ligand>
        <name>NADP(+)</name>
        <dbReference type="ChEBI" id="CHEBI:58349"/>
    </ligand>
</feature>
<evidence type="ECO:0000259" key="10">
    <source>
        <dbReference type="Pfam" id="PF08501"/>
    </source>
</evidence>
<dbReference type="Proteomes" id="UP001232973">
    <property type="component" value="Unassembled WGS sequence"/>
</dbReference>
<feature type="domain" description="Shikimate dehydrogenase substrate binding N-terminal" evidence="10">
    <location>
        <begin position="9"/>
        <end position="91"/>
    </location>
</feature>
<comment type="caution">
    <text evidence="12">The sequence shown here is derived from an EMBL/GenBank/DDBJ whole genome shotgun (WGS) entry which is preliminary data.</text>
</comment>
<feature type="binding site" evidence="8">
    <location>
        <position position="64"/>
    </location>
    <ligand>
        <name>shikimate</name>
        <dbReference type="ChEBI" id="CHEBI:36208"/>
    </ligand>
</feature>
<feature type="binding site" evidence="8">
    <location>
        <begin position="17"/>
        <end position="19"/>
    </location>
    <ligand>
        <name>shikimate</name>
        <dbReference type="ChEBI" id="CHEBI:36208"/>
    </ligand>
</feature>
<dbReference type="InterPro" id="IPR013708">
    <property type="entry name" value="Shikimate_DH-bd_N"/>
</dbReference>
<keyword evidence="13" id="KW-1185">Reference proteome</keyword>
<dbReference type="Pfam" id="PF01488">
    <property type="entry name" value="Shikimate_DH"/>
    <property type="match status" value="1"/>
</dbReference>
<comment type="subunit">
    <text evidence="8">Homodimer.</text>
</comment>
<evidence type="ECO:0000256" key="2">
    <source>
        <dbReference type="ARBA" id="ARBA00012962"/>
    </source>
</evidence>
<dbReference type="PANTHER" id="PTHR21089">
    <property type="entry name" value="SHIKIMATE DEHYDROGENASE"/>
    <property type="match status" value="1"/>
</dbReference>
<comment type="function">
    <text evidence="8">Involved in the biosynthesis of the chorismate, which leads to the biosynthesis of aromatic amino acids. Catalyzes the reversible NADPH linked reduction of 3-dehydroshikimate (DHSA) to yield shikimate (SA).</text>
</comment>
<dbReference type="EC" id="1.1.1.25" evidence="2 8"/>
<evidence type="ECO:0000256" key="3">
    <source>
        <dbReference type="ARBA" id="ARBA00022605"/>
    </source>
</evidence>
<evidence type="ECO:0000313" key="13">
    <source>
        <dbReference type="Proteomes" id="UP001232973"/>
    </source>
</evidence>
<dbReference type="CDD" id="cd01065">
    <property type="entry name" value="NAD_bind_Shikimate_DH"/>
    <property type="match status" value="1"/>
</dbReference>
<feature type="binding site" evidence="8">
    <location>
        <position position="223"/>
    </location>
    <ligand>
        <name>NADP(+)</name>
        <dbReference type="ChEBI" id="CHEBI:58349"/>
    </ligand>
</feature>
<comment type="similarity">
    <text evidence="8">Belongs to the shikimate dehydrogenase family.</text>
</comment>
<keyword evidence="5 8" id="KW-0560">Oxidoreductase</keyword>
<evidence type="ECO:0000256" key="5">
    <source>
        <dbReference type="ARBA" id="ARBA00023002"/>
    </source>
</evidence>
<feature type="domain" description="Quinate/shikimate 5-dehydrogenase/glutamyl-tRNA reductase" evidence="9">
    <location>
        <begin position="123"/>
        <end position="196"/>
    </location>
</feature>
<dbReference type="Gene3D" id="3.40.50.720">
    <property type="entry name" value="NAD(P)-binding Rossmann-like Domain"/>
    <property type="match status" value="1"/>
</dbReference>
<comment type="caution">
    <text evidence="8">Lacks conserved residue(s) required for the propagation of feature annotation.</text>
</comment>
<dbReference type="Pfam" id="PF18317">
    <property type="entry name" value="SDH_C"/>
    <property type="match status" value="1"/>
</dbReference>
<feature type="domain" description="SDH C-terminal" evidence="11">
    <location>
        <begin position="246"/>
        <end position="276"/>
    </location>
</feature>
<comment type="catalytic activity">
    <reaction evidence="7 8">
        <text>shikimate + NADP(+) = 3-dehydroshikimate + NADPH + H(+)</text>
        <dbReference type="Rhea" id="RHEA:17737"/>
        <dbReference type="ChEBI" id="CHEBI:15378"/>
        <dbReference type="ChEBI" id="CHEBI:16630"/>
        <dbReference type="ChEBI" id="CHEBI:36208"/>
        <dbReference type="ChEBI" id="CHEBI:57783"/>
        <dbReference type="ChEBI" id="CHEBI:58349"/>
        <dbReference type="EC" id="1.1.1.25"/>
    </reaction>
</comment>
<feature type="binding site" evidence="8">
    <location>
        <position position="89"/>
    </location>
    <ligand>
        <name>shikimate</name>
        <dbReference type="ChEBI" id="CHEBI:36208"/>
    </ligand>
</feature>
<dbReference type="SUPFAM" id="SSF53223">
    <property type="entry name" value="Aminoacid dehydrogenase-like, N-terminal domain"/>
    <property type="match status" value="1"/>
</dbReference>
<evidence type="ECO:0000256" key="7">
    <source>
        <dbReference type="ARBA" id="ARBA00049442"/>
    </source>
</evidence>
<gene>
    <name evidence="8" type="primary">aroE</name>
    <name evidence="12" type="ORF">J2S03_002370</name>
</gene>
<keyword evidence="6 8" id="KW-0057">Aromatic amino acid biosynthesis</keyword>
<dbReference type="RefSeq" id="WP_274455424.1">
    <property type="nucleotide sequence ID" value="NZ_CP067097.1"/>
</dbReference>
<keyword evidence="3 8" id="KW-0028">Amino-acid biosynthesis</keyword>
<dbReference type="Pfam" id="PF08501">
    <property type="entry name" value="Shikimate_dh_N"/>
    <property type="match status" value="1"/>
</dbReference>
<dbReference type="NCBIfam" id="NF001314">
    <property type="entry name" value="PRK00258.2-2"/>
    <property type="match status" value="1"/>
</dbReference>
<feature type="binding site" evidence="8">
    <location>
        <position position="225"/>
    </location>
    <ligand>
        <name>shikimate</name>
        <dbReference type="ChEBI" id="CHEBI:36208"/>
    </ligand>
</feature>
<dbReference type="HAMAP" id="MF_00222">
    <property type="entry name" value="Shikimate_DH_AroE"/>
    <property type="match status" value="1"/>
</dbReference>
<dbReference type="InterPro" id="IPR011342">
    <property type="entry name" value="Shikimate_DH"/>
</dbReference>
<accession>A0ABT9XK52</accession>
<sequence>MGTTAWFGVIGYPVEHSVSPAMMNAAFRALSLDAVYLAFPVPAAALQDAVLGLRALGASGVNITIPHKQSVIPFVSEQSPEAKLAGAVNTLAFHKNGVPLYAHNTDVEGWWRSVEPALQPGWQRAAVIGAGGAARAVLAALALNAPTCQVTVVGRDRQKTAVLAADFAARLDIVPAAWEQRAAVIDASDLVVNATSVGMWPHVDACPVDTDGGFHPGQVVQDMVYAPLRTRWLEMAAGRGAATVDGLGMLVGQGAAAFQLWTGQEAPVSVMRRAAMDALRARGQLPRDA</sequence>
<protein>
    <recommendedName>
        <fullName evidence="2 8">Shikimate dehydrogenase (NADP(+))</fullName>
        <shortName evidence="8">SDH</shortName>
        <ecNumber evidence="2 8">1.1.1.25</ecNumber>
    </recommendedName>
</protein>
<dbReference type="EMBL" id="JAUSTP010000019">
    <property type="protein sequence ID" value="MDQ0190505.1"/>
    <property type="molecule type" value="Genomic_DNA"/>
</dbReference>
<dbReference type="InterPro" id="IPR036291">
    <property type="entry name" value="NAD(P)-bd_dom_sf"/>
</dbReference>
<evidence type="ECO:0000259" key="11">
    <source>
        <dbReference type="Pfam" id="PF18317"/>
    </source>
</evidence>
<dbReference type="Gene3D" id="3.40.50.10860">
    <property type="entry name" value="Leucine Dehydrogenase, chain A, domain 1"/>
    <property type="match status" value="1"/>
</dbReference>
<evidence type="ECO:0000259" key="9">
    <source>
        <dbReference type="Pfam" id="PF01488"/>
    </source>
</evidence>
<dbReference type="InterPro" id="IPR006151">
    <property type="entry name" value="Shikm_DH/Glu-tRNA_Rdtase"/>
</dbReference>
<feature type="binding site" evidence="8">
    <location>
        <position position="106"/>
    </location>
    <ligand>
        <name>shikimate</name>
        <dbReference type="ChEBI" id="CHEBI:36208"/>
    </ligand>
</feature>
<dbReference type="InterPro" id="IPR046346">
    <property type="entry name" value="Aminoacid_DH-like_N_sf"/>
</dbReference>
<organism evidence="12 13">
    <name type="scientific">Alicyclobacillus cycloheptanicus</name>
    <dbReference type="NCBI Taxonomy" id="1457"/>
    <lineage>
        <taxon>Bacteria</taxon>
        <taxon>Bacillati</taxon>
        <taxon>Bacillota</taxon>
        <taxon>Bacilli</taxon>
        <taxon>Bacillales</taxon>
        <taxon>Alicyclobacillaceae</taxon>
        <taxon>Alicyclobacillus</taxon>
    </lineage>
</organism>